<comment type="similarity">
    <text evidence="5">Belongs to the complex I subunit 2 family.</text>
</comment>
<dbReference type="Proteomes" id="UP000501891">
    <property type="component" value="Chromosome"/>
</dbReference>
<evidence type="ECO:0000313" key="9">
    <source>
        <dbReference type="Proteomes" id="UP000501891"/>
    </source>
</evidence>
<feature type="domain" description="NADH:quinone oxidoreductase/Mrp antiporter transmembrane" evidence="7">
    <location>
        <begin position="123"/>
        <end position="417"/>
    </location>
</feature>
<dbReference type="Pfam" id="PF00361">
    <property type="entry name" value="Proton_antipo_M"/>
    <property type="match status" value="1"/>
</dbReference>
<dbReference type="NCBIfam" id="TIGR01770">
    <property type="entry name" value="NDH_I_N"/>
    <property type="match status" value="1"/>
</dbReference>
<dbReference type="GO" id="GO:0008137">
    <property type="term" value="F:NADH dehydrogenase (ubiquinone) activity"/>
    <property type="evidence" value="ECO:0007669"/>
    <property type="project" value="InterPro"/>
</dbReference>
<dbReference type="InterPro" id="IPR001750">
    <property type="entry name" value="ND/Mrp_TM"/>
</dbReference>
<evidence type="ECO:0000256" key="4">
    <source>
        <dbReference type="ARBA" id="ARBA00023136"/>
    </source>
</evidence>
<feature type="transmembrane region" description="Helical" evidence="5">
    <location>
        <begin position="298"/>
        <end position="318"/>
    </location>
</feature>
<dbReference type="EC" id="7.1.1.-" evidence="5"/>
<evidence type="ECO:0000256" key="3">
    <source>
        <dbReference type="ARBA" id="ARBA00022989"/>
    </source>
</evidence>
<sequence>MATLPDLMPALPELFLACAGLALLMIGVFRGEGSLRLVSWLAVASLVVTAVLLATGPTERVVTFNGLFVTDSFAVFMKLLVLTASALSIIVSMNYLEKEQIARFEYPVLIVFATLGMLGMVSANNLISLYVGLELQSLSLYVIAAFRRDFAKSSEAGLKYFVLGALSSGLLLYGASLIYGFAGTTDFTRLAEVFRGAGTPSLGVIVGMVFVAAGLAFKISAVPFHMWTPDVYEGAPTSVTAFFAVAPKVAAMALFVRVLVEPFGELLPQWQQVIWFCSVASMILGSLAAIQQSNIKRLMAYSSIGHIGYALVGLAAGTEEGVRGVLVYMAIYLAMNVGTFAIILTMRQNGRAVESISDLSGFSKTHPVLAFAMAVFMWSMAGVPPAAGFFGKFYVFMAAVEAKLYVLAIIGVLTSVVSCYYYLRIIKVMYFDDLSEPLERPGRALSLVVAGTALFVFPVYLLALNPILLGASQAAAALFGR</sequence>
<dbReference type="HAMAP" id="MF_00445">
    <property type="entry name" value="NDH1_NuoN_1"/>
    <property type="match status" value="1"/>
</dbReference>
<feature type="transmembrane region" description="Helical" evidence="5">
    <location>
        <begin position="402"/>
        <end position="423"/>
    </location>
</feature>
<dbReference type="AlphaFoldDB" id="A0A858R5W2"/>
<dbReference type="GO" id="GO:0012505">
    <property type="term" value="C:endomembrane system"/>
    <property type="evidence" value="ECO:0007669"/>
    <property type="project" value="UniProtKB-SubCell"/>
</dbReference>
<protein>
    <recommendedName>
        <fullName evidence="5">NADH-quinone oxidoreductase subunit N</fullName>
        <ecNumber evidence="5">7.1.1.-</ecNumber>
    </recommendedName>
    <alternativeName>
        <fullName evidence="5">NADH dehydrogenase I subunit N</fullName>
    </alternativeName>
    <alternativeName>
        <fullName evidence="5">NDH-1 subunit N</fullName>
    </alternativeName>
</protein>
<feature type="transmembrane region" description="Helical" evidence="5">
    <location>
        <begin position="158"/>
        <end position="182"/>
    </location>
</feature>
<dbReference type="InterPro" id="IPR010096">
    <property type="entry name" value="NADH-Q_OxRdtase_suN/2"/>
</dbReference>
<comment type="subunit">
    <text evidence="5">NDH-1 is composed of 14 different subunits. Subunits NuoA, H, J, K, L, M, N constitute the membrane sector of the complex.</text>
</comment>
<comment type="catalytic activity">
    <reaction evidence="5">
        <text>a quinone + NADH + 5 H(+)(in) = a quinol + NAD(+) + 4 H(+)(out)</text>
        <dbReference type="Rhea" id="RHEA:57888"/>
        <dbReference type="ChEBI" id="CHEBI:15378"/>
        <dbReference type="ChEBI" id="CHEBI:24646"/>
        <dbReference type="ChEBI" id="CHEBI:57540"/>
        <dbReference type="ChEBI" id="CHEBI:57945"/>
        <dbReference type="ChEBI" id="CHEBI:132124"/>
    </reaction>
</comment>
<dbReference type="GO" id="GO:0048038">
    <property type="term" value="F:quinone binding"/>
    <property type="evidence" value="ECO:0007669"/>
    <property type="project" value="UniProtKB-KW"/>
</dbReference>
<comment type="subcellular location">
    <subcellularLocation>
        <location evidence="5">Cell membrane</location>
        <topology evidence="5">Multi-pass membrane protein</topology>
    </subcellularLocation>
    <subcellularLocation>
        <location evidence="1">Endomembrane system</location>
        <topology evidence="1">Multi-pass membrane protein</topology>
    </subcellularLocation>
    <subcellularLocation>
        <location evidence="6">Membrane</location>
        <topology evidence="6">Multi-pass membrane protein</topology>
    </subcellularLocation>
</comment>
<dbReference type="PANTHER" id="PTHR22773">
    <property type="entry name" value="NADH DEHYDROGENASE"/>
    <property type="match status" value="1"/>
</dbReference>
<reference evidence="8" key="1">
    <citation type="submission" date="2020-04" db="EMBL/GenBank/DDBJ databases">
        <title>A desert anoxygenic phototrophic bacterium fixes CO2 using RubisCO under aerobic conditions.</title>
        <authorList>
            <person name="Tang K."/>
        </authorList>
    </citation>
    <scope>NUCLEOTIDE SEQUENCE [LARGE SCALE GENOMIC DNA]</scope>
    <source>
        <strain evidence="8">MIMtkB3</strain>
    </source>
</reference>
<dbReference type="PRINTS" id="PR01434">
    <property type="entry name" value="NADHDHGNASE5"/>
</dbReference>
<proteinExistence type="inferred from homology"/>
<feature type="transmembrane region" description="Helical" evidence="5">
    <location>
        <begin position="444"/>
        <end position="463"/>
    </location>
</feature>
<dbReference type="GO" id="GO:0005886">
    <property type="term" value="C:plasma membrane"/>
    <property type="evidence" value="ECO:0007669"/>
    <property type="project" value="UniProtKB-SubCell"/>
</dbReference>
<comment type="function">
    <text evidence="5">NDH-1 shuttles electrons from NADH, via FMN and iron-sulfur (Fe-S) centers, to quinones in the respiratory chain. The immediate electron acceptor for the enzyme in this species is believed to be ubiquinone. Couples the redox reaction to proton translocation (for every two electrons transferred, four hydrogen ions are translocated across the cytoplasmic membrane), and thus conserves the redox energy in a proton gradient.</text>
</comment>
<dbReference type="GO" id="GO:0042773">
    <property type="term" value="P:ATP synthesis coupled electron transport"/>
    <property type="evidence" value="ECO:0007669"/>
    <property type="project" value="InterPro"/>
</dbReference>
<evidence type="ECO:0000256" key="1">
    <source>
        <dbReference type="ARBA" id="ARBA00004127"/>
    </source>
</evidence>
<feature type="transmembrane region" description="Helical" evidence="5">
    <location>
        <begin position="75"/>
        <end position="96"/>
    </location>
</feature>
<feature type="transmembrane region" description="Helical" evidence="5">
    <location>
        <begin position="103"/>
        <end position="121"/>
    </location>
</feature>
<keyword evidence="2 5" id="KW-0812">Transmembrane</keyword>
<keyword evidence="5" id="KW-1003">Cell membrane</keyword>
<keyword evidence="9" id="KW-1185">Reference proteome</keyword>
<dbReference type="NCBIfam" id="NF004440">
    <property type="entry name" value="PRK05777.1-3"/>
    <property type="match status" value="1"/>
</dbReference>
<keyword evidence="3 5" id="KW-1133">Transmembrane helix</keyword>
<evidence type="ECO:0000256" key="6">
    <source>
        <dbReference type="RuleBase" id="RU000320"/>
    </source>
</evidence>
<keyword evidence="5" id="KW-1278">Translocase</keyword>
<evidence type="ECO:0000256" key="2">
    <source>
        <dbReference type="ARBA" id="ARBA00022692"/>
    </source>
</evidence>
<name>A0A858R5W2_9PROT</name>
<feature type="transmembrane region" description="Helical" evidence="5">
    <location>
        <begin position="272"/>
        <end position="291"/>
    </location>
</feature>
<feature type="transmembrane region" description="Helical" evidence="5">
    <location>
        <begin position="14"/>
        <end position="30"/>
    </location>
</feature>
<feature type="transmembrane region" description="Helical" evidence="5">
    <location>
        <begin position="37"/>
        <end position="55"/>
    </location>
</feature>
<keyword evidence="5" id="KW-0830">Ubiquinone</keyword>
<organism evidence="8 9">
    <name type="scientific">Aerophototrophica crusticola</name>
    <dbReference type="NCBI Taxonomy" id="1709002"/>
    <lineage>
        <taxon>Bacteria</taxon>
        <taxon>Pseudomonadati</taxon>
        <taxon>Pseudomonadota</taxon>
        <taxon>Alphaproteobacteria</taxon>
        <taxon>Rhodospirillales</taxon>
        <taxon>Rhodospirillaceae</taxon>
        <taxon>Aerophototrophica</taxon>
    </lineage>
</organism>
<feature type="transmembrane region" description="Helical" evidence="5">
    <location>
        <begin position="239"/>
        <end position="260"/>
    </location>
</feature>
<feature type="transmembrane region" description="Helical" evidence="5">
    <location>
        <begin position="324"/>
        <end position="346"/>
    </location>
</feature>
<evidence type="ECO:0000256" key="5">
    <source>
        <dbReference type="HAMAP-Rule" id="MF_00445"/>
    </source>
</evidence>
<dbReference type="GO" id="GO:0050136">
    <property type="term" value="F:NADH dehydrogenase (quinone) (non-electrogenic) activity"/>
    <property type="evidence" value="ECO:0007669"/>
    <property type="project" value="UniProtKB-UniRule"/>
</dbReference>
<keyword evidence="5" id="KW-0520">NAD</keyword>
<feature type="transmembrane region" description="Helical" evidence="5">
    <location>
        <begin position="367"/>
        <end position="390"/>
    </location>
</feature>
<dbReference type="EMBL" id="CP051775">
    <property type="protein sequence ID" value="QJE72754.1"/>
    <property type="molecule type" value="Genomic_DNA"/>
</dbReference>
<keyword evidence="5" id="KW-0813">Transport</keyword>
<gene>
    <name evidence="5 8" type="primary">nuoN</name>
    <name evidence="8" type="ORF">HHL28_06315</name>
</gene>
<keyword evidence="8" id="KW-0560">Oxidoreductase</keyword>
<dbReference type="KEGG" id="acru:HHL28_06315"/>
<feature type="transmembrane region" description="Helical" evidence="5">
    <location>
        <begin position="202"/>
        <end position="227"/>
    </location>
</feature>
<keyword evidence="4 5" id="KW-0472">Membrane</keyword>
<accession>A0A858R5W2</accession>
<keyword evidence="5" id="KW-0874">Quinone</keyword>
<evidence type="ECO:0000313" key="8">
    <source>
        <dbReference type="EMBL" id="QJE72754.1"/>
    </source>
</evidence>
<evidence type="ECO:0000259" key="7">
    <source>
        <dbReference type="Pfam" id="PF00361"/>
    </source>
</evidence>